<feature type="chain" id="PRO_5043125210" evidence="1">
    <location>
        <begin position="29"/>
        <end position="141"/>
    </location>
</feature>
<evidence type="ECO:0000313" key="2">
    <source>
        <dbReference type="EMBL" id="VDL73915.1"/>
    </source>
</evidence>
<dbReference type="AlphaFoldDB" id="A0A0N4Y3E9"/>
<organism evidence="4">
    <name type="scientific">Nippostrongylus brasiliensis</name>
    <name type="common">Rat hookworm</name>
    <dbReference type="NCBI Taxonomy" id="27835"/>
    <lineage>
        <taxon>Eukaryota</taxon>
        <taxon>Metazoa</taxon>
        <taxon>Ecdysozoa</taxon>
        <taxon>Nematoda</taxon>
        <taxon>Chromadorea</taxon>
        <taxon>Rhabditida</taxon>
        <taxon>Rhabditina</taxon>
        <taxon>Rhabditomorpha</taxon>
        <taxon>Strongyloidea</taxon>
        <taxon>Heligmosomidae</taxon>
        <taxon>Nippostrongylus</taxon>
    </lineage>
</organism>
<dbReference type="WBParaSite" id="NBR_0001032501-mRNA-1">
    <property type="protein sequence ID" value="NBR_0001032501-mRNA-1"/>
    <property type="gene ID" value="NBR_0001032501"/>
</dbReference>
<dbReference type="Proteomes" id="UP000271162">
    <property type="component" value="Unassembled WGS sequence"/>
</dbReference>
<reference evidence="2 3" key="2">
    <citation type="submission" date="2018-11" db="EMBL/GenBank/DDBJ databases">
        <authorList>
            <consortium name="Pathogen Informatics"/>
        </authorList>
    </citation>
    <scope>NUCLEOTIDE SEQUENCE [LARGE SCALE GENOMIC DNA]</scope>
</reference>
<evidence type="ECO:0000313" key="4">
    <source>
        <dbReference type="WBParaSite" id="NBR_0001032501-mRNA-1"/>
    </source>
</evidence>
<dbReference type="EMBL" id="UYSL01020293">
    <property type="protein sequence ID" value="VDL73915.1"/>
    <property type="molecule type" value="Genomic_DNA"/>
</dbReference>
<evidence type="ECO:0000256" key="1">
    <source>
        <dbReference type="SAM" id="SignalP"/>
    </source>
</evidence>
<evidence type="ECO:0000313" key="3">
    <source>
        <dbReference type="Proteomes" id="UP000271162"/>
    </source>
</evidence>
<keyword evidence="1" id="KW-0732">Signal</keyword>
<accession>A0A0N4Y3E9</accession>
<keyword evidence="3" id="KW-1185">Reference proteome</keyword>
<name>A0A0N4Y3E9_NIPBR</name>
<protein>
    <submittedName>
        <fullName evidence="4">Secreted protein</fullName>
    </submittedName>
</protein>
<sequence>MRKEAARPHMSASSLPLSLLLSAFHLQALKHLSGSGFAIDLGAFLLINAASSNRLHENNRENLVGQISTCCYYSSTGQLSSSLAIENSQTALFDASRRQHAEQLSVTPIPSYETLVSGIHTQQLSTEKRMTARNYLCKQTN</sequence>
<feature type="signal peptide" evidence="1">
    <location>
        <begin position="1"/>
        <end position="28"/>
    </location>
</feature>
<gene>
    <name evidence="2" type="ORF">NBR_LOCUS10326</name>
</gene>
<reference evidence="4" key="1">
    <citation type="submission" date="2017-02" db="UniProtKB">
        <authorList>
            <consortium name="WormBaseParasite"/>
        </authorList>
    </citation>
    <scope>IDENTIFICATION</scope>
</reference>
<proteinExistence type="predicted"/>